<dbReference type="PRINTS" id="PR00102">
    <property type="entry name" value="OTCASE"/>
</dbReference>
<comment type="similarity">
    <text evidence="2">Belongs to the aspartate/ornithine carbamoyltransferase superfamily.</text>
</comment>
<dbReference type="SUPFAM" id="SSF53671">
    <property type="entry name" value="Aspartate/ornithine carbamoyltransferase"/>
    <property type="match status" value="1"/>
</dbReference>
<dbReference type="PRINTS" id="PR00100">
    <property type="entry name" value="AOTCASE"/>
</dbReference>
<dbReference type="GO" id="GO:0004585">
    <property type="term" value="F:ornithine carbamoyltransferase activity"/>
    <property type="evidence" value="ECO:0007669"/>
    <property type="project" value="UniProtKB-ARBA"/>
</dbReference>
<dbReference type="Pfam" id="PF00185">
    <property type="entry name" value="OTCace"/>
    <property type="match status" value="1"/>
</dbReference>
<evidence type="ECO:0000313" key="5">
    <source>
        <dbReference type="EMBL" id="OGG94107.1"/>
    </source>
</evidence>
<name>A0A1F6G7M4_9PROT</name>
<organism evidence="5 6">
    <name type="scientific">Candidatus Lambdaproteobacteria bacterium RIFOXYD2_FULL_50_16</name>
    <dbReference type="NCBI Taxonomy" id="1817772"/>
    <lineage>
        <taxon>Bacteria</taxon>
        <taxon>Pseudomonadati</taxon>
        <taxon>Pseudomonadota</taxon>
        <taxon>Candidatus Lambdaproteobacteria</taxon>
    </lineage>
</organism>
<evidence type="ECO:0000259" key="3">
    <source>
        <dbReference type="Pfam" id="PF00185"/>
    </source>
</evidence>
<dbReference type="InterPro" id="IPR006131">
    <property type="entry name" value="Asp_carbamoyltransf_Asp/Orn-bd"/>
</dbReference>
<evidence type="ECO:0000256" key="2">
    <source>
        <dbReference type="RuleBase" id="RU003634"/>
    </source>
</evidence>
<dbReference type="Proteomes" id="UP000178449">
    <property type="component" value="Unassembled WGS sequence"/>
</dbReference>
<dbReference type="PROSITE" id="PS00097">
    <property type="entry name" value="CARBAMOYLTRANSFERASE"/>
    <property type="match status" value="1"/>
</dbReference>
<accession>A0A1F6G7M4</accession>
<evidence type="ECO:0000313" key="6">
    <source>
        <dbReference type="Proteomes" id="UP000178449"/>
    </source>
</evidence>
<reference evidence="5 6" key="1">
    <citation type="journal article" date="2016" name="Nat. Commun.">
        <title>Thousands of microbial genomes shed light on interconnected biogeochemical processes in an aquifer system.</title>
        <authorList>
            <person name="Anantharaman K."/>
            <person name="Brown C.T."/>
            <person name="Hug L.A."/>
            <person name="Sharon I."/>
            <person name="Castelle C.J."/>
            <person name="Probst A.J."/>
            <person name="Thomas B.C."/>
            <person name="Singh A."/>
            <person name="Wilkins M.J."/>
            <person name="Karaoz U."/>
            <person name="Brodie E.L."/>
            <person name="Williams K.H."/>
            <person name="Hubbard S.S."/>
            <person name="Banfield J.F."/>
        </authorList>
    </citation>
    <scope>NUCLEOTIDE SEQUENCE [LARGE SCALE GENOMIC DNA]</scope>
</reference>
<dbReference type="InterPro" id="IPR036901">
    <property type="entry name" value="Asp/Orn_carbamoylTrfase_sf"/>
</dbReference>
<feature type="domain" description="Aspartate/ornithine carbamoyltransferase Asp/Orn-binding" evidence="3">
    <location>
        <begin position="150"/>
        <end position="303"/>
    </location>
</feature>
<sequence length="309" mass="35151">MYLQKKDLLTWSNWEPSEIRSLLELAVQAKRQPQDFAQAMAQKTLVMLFQKTSTRTRVSFEVGCTEMGGHAIFLDWMTSNLGLTEIGWEAAYLASNSHLIMARVKNHKDLEEIARCSRVPVINGCDDRHHPCQALSDMLTIRLDRGSLEGARLCYVGVLNNVANSLLALAPVFGVHLTLVCPIRPDEEVDEMLLTRAREADCLEETLDLSRAIQTADYIYTDTWVNMELYKDPNAAKLKEDRVAKMLPFQINRELLKDVKAKIMHDMPIHSGFEITKEMVEDPRSIIFEQASNRLPAQKAIMLRLLGLH</sequence>
<protein>
    <submittedName>
        <fullName evidence="5">Ornithine carbamoyltransferase</fullName>
    </submittedName>
</protein>
<dbReference type="InterPro" id="IPR006132">
    <property type="entry name" value="Asp/Orn_carbamoyltranf_P-bd"/>
</dbReference>
<dbReference type="STRING" id="1817772.A2527_09675"/>
<dbReference type="AlphaFoldDB" id="A0A1F6G7M4"/>
<evidence type="ECO:0000259" key="4">
    <source>
        <dbReference type="Pfam" id="PF02729"/>
    </source>
</evidence>
<dbReference type="GO" id="GO:0016597">
    <property type="term" value="F:amino acid binding"/>
    <property type="evidence" value="ECO:0007669"/>
    <property type="project" value="InterPro"/>
</dbReference>
<proteinExistence type="inferred from homology"/>
<dbReference type="NCBIfam" id="NF011379">
    <property type="entry name" value="PRK14804.1"/>
    <property type="match status" value="1"/>
</dbReference>
<dbReference type="Gene3D" id="3.40.50.1370">
    <property type="entry name" value="Aspartate/ornithine carbamoyltransferase"/>
    <property type="match status" value="2"/>
</dbReference>
<comment type="caution">
    <text evidence="5">The sequence shown here is derived from an EMBL/GenBank/DDBJ whole genome shotgun (WGS) entry which is preliminary data.</text>
</comment>
<dbReference type="InterPro" id="IPR006130">
    <property type="entry name" value="Asp/Orn_carbamoylTrfase"/>
</dbReference>
<dbReference type="GO" id="GO:0019240">
    <property type="term" value="P:citrulline biosynthetic process"/>
    <property type="evidence" value="ECO:0007669"/>
    <property type="project" value="TreeGrafter"/>
</dbReference>
<dbReference type="EMBL" id="MFNE01000043">
    <property type="protein sequence ID" value="OGG94107.1"/>
    <property type="molecule type" value="Genomic_DNA"/>
</dbReference>
<evidence type="ECO:0000256" key="1">
    <source>
        <dbReference type="ARBA" id="ARBA00022679"/>
    </source>
</evidence>
<dbReference type="Pfam" id="PF02729">
    <property type="entry name" value="OTCace_N"/>
    <property type="match status" value="1"/>
</dbReference>
<dbReference type="PANTHER" id="PTHR45753:SF3">
    <property type="entry name" value="ORNITHINE TRANSCARBAMYLASE, MITOCHONDRIAL"/>
    <property type="match status" value="1"/>
</dbReference>
<gene>
    <name evidence="5" type="ORF">A2527_09675</name>
</gene>
<dbReference type="GO" id="GO:0042450">
    <property type="term" value="P:L-arginine biosynthetic process via ornithine"/>
    <property type="evidence" value="ECO:0007669"/>
    <property type="project" value="TreeGrafter"/>
</dbReference>
<feature type="domain" description="Aspartate/ornithine carbamoyltransferase carbamoyl-P binding" evidence="4">
    <location>
        <begin position="6"/>
        <end position="142"/>
    </location>
</feature>
<keyword evidence="1 2" id="KW-0808">Transferase</keyword>
<dbReference type="InterPro" id="IPR002292">
    <property type="entry name" value="Orn/put_carbamltrans"/>
</dbReference>
<dbReference type="PANTHER" id="PTHR45753">
    <property type="entry name" value="ORNITHINE CARBAMOYLTRANSFERASE, MITOCHONDRIAL"/>
    <property type="match status" value="1"/>
</dbReference>